<gene>
    <name evidence="3" type="ORF">BECKLFY1418A_GA0070994_101627</name>
    <name evidence="2" type="ORF">BECKLFY1418B_GA0070995_101031</name>
</gene>
<reference evidence="3" key="1">
    <citation type="submission" date="2019-02" db="EMBL/GenBank/DDBJ databases">
        <authorList>
            <person name="Gruber-Vodicka R. H."/>
            <person name="Seah K. B. B."/>
        </authorList>
    </citation>
    <scope>NUCLEOTIDE SEQUENCE</scope>
    <source>
        <strain evidence="3">BECK_M6</strain>
        <strain evidence="2">BECK_M7</strain>
    </source>
</reference>
<dbReference type="EMBL" id="CAADFH010000016">
    <property type="protein sequence ID" value="VFJ91501.1"/>
    <property type="molecule type" value="Genomic_DNA"/>
</dbReference>
<evidence type="ECO:0000313" key="3">
    <source>
        <dbReference type="EMBL" id="VFJ91501.1"/>
    </source>
</evidence>
<evidence type="ECO:0000256" key="1">
    <source>
        <dbReference type="SAM" id="MobiDB-lite"/>
    </source>
</evidence>
<name>A0A450UG13_9GAMM</name>
<accession>A0A450UG13</accession>
<evidence type="ECO:0000313" key="2">
    <source>
        <dbReference type="EMBL" id="VFJ88464.1"/>
    </source>
</evidence>
<dbReference type="EMBL" id="CAADFF010000010">
    <property type="protein sequence ID" value="VFJ88464.1"/>
    <property type="molecule type" value="Genomic_DNA"/>
</dbReference>
<organism evidence="3">
    <name type="scientific">Candidatus Kentrum sp. LFY</name>
    <dbReference type="NCBI Taxonomy" id="2126342"/>
    <lineage>
        <taxon>Bacteria</taxon>
        <taxon>Pseudomonadati</taxon>
        <taxon>Pseudomonadota</taxon>
        <taxon>Gammaproteobacteria</taxon>
        <taxon>Candidatus Kentrum</taxon>
    </lineage>
</organism>
<sequence>MVEWDAEKVGPLLKYKEIIFRQTFCLFVMRKASEISLLRHIESFMSRRIDCSESWNAISLQSSHATSNTSSILEYSTNVNPKARNSLIISPKYPFSPADKGQSKTEILE</sequence>
<protein>
    <submittedName>
        <fullName evidence="3">Uncharacterized protein</fullName>
    </submittedName>
</protein>
<dbReference type="AlphaFoldDB" id="A0A450UG13"/>
<proteinExistence type="predicted"/>
<feature type="region of interest" description="Disordered" evidence="1">
    <location>
        <begin position="89"/>
        <end position="109"/>
    </location>
</feature>